<evidence type="ECO:0000313" key="6">
    <source>
        <dbReference type="EMBL" id="PTM54862.1"/>
    </source>
</evidence>
<keyword evidence="3" id="KW-0238">DNA-binding</keyword>
<dbReference type="RefSeq" id="WP_108177576.1">
    <property type="nucleotide sequence ID" value="NZ_PZZL01000005.1"/>
</dbReference>
<dbReference type="PANTHER" id="PTHR30629:SF2">
    <property type="entry name" value="PROPHAGE INTEGRASE INTS-RELATED"/>
    <property type="match status" value="1"/>
</dbReference>
<accession>A0A2T4Z272</accession>
<keyword evidence="7" id="KW-1185">Reference proteome</keyword>
<comment type="similarity">
    <text evidence="1">Belongs to the 'phage' integrase family.</text>
</comment>
<organism evidence="6 7">
    <name type="scientific">Phreatobacter oligotrophus</name>
    <dbReference type="NCBI Taxonomy" id="1122261"/>
    <lineage>
        <taxon>Bacteria</taxon>
        <taxon>Pseudomonadati</taxon>
        <taxon>Pseudomonadota</taxon>
        <taxon>Alphaproteobacteria</taxon>
        <taxon>Hyphomicrobiales</taxon>
        <taxon>Phreatobacteraceae</taxon>
        <taxon>Phreatobacter</taxon>
    </lineage>
</organism>
<dbReference type="AlphaFoldDB" id="A0A2T4Z272"/>
<evidence type="ECO:0000256" key="4">
    <source>
        <dbReference type="ARBA" id="ARBA00023172"/>
    </source>
</evidence>
<protein>
    <submittedName>
        <fullName evidence="6">Site-specific recombinase XerD</fullName>
    </submittedName>
</protein>
<evidence type="ECO:0000256" key="2">
    <source>
        <dbReference type="ARBA" id="ARBA00022908"/>
    </source>
</evidence>
<keyword evidence="2" id="KW-0229">DNA integration</keyword>
<dbReference type="OrthoDB" id="7510934at2"/>
<dbReference type="InterPro" id="IPR013762">
    <property type="entry name" value="Integrase-like_cat_sf"/>
</dbReference>
<reference evidence="6 7" key="1">
    <citation type="submission" date="2018-04" db="EMBL/GenBank/DDBJ databases">
        <title>Genomic Encyclopedia of Archaeal and Bacterial Type Strains, Phase II (KMG-II): from individual species to whole genera.</title>
        <authorList>
            <person name="Goeker M."/>
        </authorList>
    </citation>
    <scope>NUCLEOTIDE SEQUENCE [LARGE SCALE GENOMIC DNA]</scope>
    <source>
        <strain evidence="6 7">DSM 25521</strain>
    </source>
</reference>
<dbReference type="InterPro" id="IPR011010">
    <property type="entry name" value="DNA_brk_join_enz"/>
</dbReference>
<dbReference type="PROSITE" id="PS51898">
    <property type="entry name" value="TYR_RECOMBINASE"/>
    <property type="match status" value="1"/>
</dbReference>
<dbReference type="SUPFAM" id="SSF56349">
    <property type="entry name" value="DNA breaking-rejoining enzymes"/>
    <property type="match status" value="1"/>
</dbReference>
<dbReference type="GO" id="GO:0003677">
    <property type="term" value="F:DNA binding"/>
    <property type="evidence" value="ECO:0007669"/>
    <property type="project" value="UniProtKB-KW"/>
</dbReference>
<dbReference type="InterPro" id="IPR002104">
    <property type="entry name" value="Integrase_catalytic"/>
</dbReference>
<comment type="caution">
    <text evidence="6">The sequence shown here is derived from an EMBL/GenBank/DDBJ whole genome shotgun (WGS) entry which is preliminary data.</text>
</comment>
<dbReference type="InterPro" id="IPR050808">
    <property type="entry name" value="Phage_Integrase"/>
</dbReference>
<name>A0A2T4Z272_9HYPH</name>
<dbReference type="GO" id="GO:0015074">
    <property type="term" value="P:DNA integration"/>
    <property type="evidence" value="ECO:0007669"/>
    <property type="project" value="UniProtKB-KW"/>
</dbReference>
<dbReference type="Pfam" id="PF00589">
    <property type="entry name" value="Phage_integrase"/>
    <property type="match status" value="1"/>
</dbReference>
<gene>
    <name evidence="6" type="ORF">C8P69_10510</name>
</gene>
<evidence type="ECO:0000256" key="1">
    <source>
        <dbReference type="ARBA" id="ARBA00008857"/>
    </source>
</evidence>
<evidence type="ECO:0000259" key="5">
    <source>
        <dbReference type="PROSITE" id="PS51898"/>
    </source>
</evidence>
<dbReference type="InterPro" id="IPR010998">
    <property type="entry name" value="Integrase_recombinase_N"/>
</dbReference>
<dbReference type="GO" id="GO:0006310">
    <property type="term" value="P:DNA recombination"/>
    <property type="evidence" value="ECO:0007669"/>
    <property type="project" value="UniProtKB-KW"/>
</dbReference>
<sequence>MVEPPRPYLSSFKDRHGTFRWRFRRGGRSVYLAGQPGEPAFEAEYEALITGQRRKIADMRPLPGATVPRSFRAAWRIAQKDPVWLRNTPETRARHAAIVEAFLTAKVSADADLTWADVPVEDLKRRHVKAILAERADTPHAARHLLTRIRQMIVAAMDEEWIEHDPTHKISWRPEYKGWRAWTDAERQAFERHWPVGTTPRLVYALAIWQGHRRSDIARLKPDDIAGDLVRLQQKKTGKVIQLPIVSMLREVLAATDLTGKTVLRTKYGDPFSAKSLTGHMAVWTKAAGLPPGCTIHGLRKTLGKLMAEGGASTRELMDVLGHDDINHAELYSREAEQVRMARQGLEAAERVVRGGKRSV</sequence>
<dbReference type="PANTHER" id="PTHR30629">
    <property type="entry name" value="PROPHAGE INTEGRASE"/>
    <property type="match status" value="1"/>
</dbReference>
<dbReference type="Gene3D" id="1.10.150.130">
    <property type="match status" value="1"/>
</dbReference>
<feature type="domain" description="Tyr recombinase" evidence="5">
    <location>
        <begin position="177"/>
        <end position="351"/>
    </location>
</feature>
<evidence type="ECO:0000256" key="3">
    <source>
        <dbReference type="ARBA" id="ARBA00023125"/>
    </source>
</evidence>
<dbReference type="Proteomes" id="UP000241808">
    <property type="component" value="Unassembled WGS sequence"/>
</dbReference>
<dbReference type="Gene3D" id="1.10.443.10">
    <property type="entry name" value="Intergrase catalytic core"/>
    <property type="match status" value="1"/>
</dbReference>
<proteinExistence type="inferred from homology"/>
<dbReference type="EMBL" id="PZZL01000005">
    <property type="protein sequence ID" value="PTM54862.1"/>
    <property type="molecule type" value="Genomic_DNA"/>
</dbReference>
<evidence type="ECO:0000313" key="7">
    <source>
        <dbReference type="Proteomes" id="UP000241808"/>
    </source>
</evidence>
<keyword evidence="4" id="KW-0233">DNA recombination</keyword>